<evidence type="ECO:0000313" key="8">
    <source>
        <dbReference type="Proteomes" id="UP000447873"/>
    </source>
</evidence>
<organism evidence="7 8">
    <name type="scientific">Venturia inaequalis</name>
    <name type="common">Apple scab fungus</name>
    <dbReference type="NCBI Taxonomy" id="5025"/>
    <lineage>
        <taxon>Eukaryota</taxon>
        <taxon>Fungi</taxon>
        <taxon>Dikarya</taxon>
        <taxon>Ascomycota</taxon>
        <taxon>Pezizomycotina</taxon>
        <taxon>Dothideomycetes</taxon>
        <taxon>Pleosporomycetidae</taxon>
        <taxon>Venturiales</taxon>
        <taxon>Venturiaceae</taxon>
        <taxon>Venturia</taxon>
    </lineage>
</organism>
<evidence type="ECO:0000256" key="3">
    <source>
        <dbReference type="ARBA" id="ARBA00022771"/>
    </source>
</evidence>
<dbReference type="SMART" id="SM00355">
    <property type="entry name" value="ZnF_C2H2"/>
    <property type="match status" value="5"/>
</dbReference>
<gene>
    <name evidence="7" type="ORF">EG328_010855</name>
</gene>
<feature type="domain" description="C2H2-type" evidence="6">
    <location>
        <begin position="86"/>
        <end position="114"/>
    </location>
</feature>
<comment type="caution">
    <text evidence="7">The sequence shown here is derived from an EMBL/GenBank/DDBJ whole genome shotgun (WGS) entry which is preliminary data.</text>
</comment>
<dbReference type="PROSITE" id="PS00028">
    <property type="entry name" value="ZINC_FINGER_C2H2_1"/>
    <property type="match status" value="2"/>
</dbReference>
<keyword evidence="2" id="KW-0677">Repeat</keyword>
<dbReference type="InterPro" id="IPR050329">
    <property type="entry name" value="GLI_C2H2-zinc-finger"/>
</dbReference>
<dbReference type="Gene3D" id="3.30.160.60">
    <property type="entry name" value="Classic Zinc Finger"/>
    <property type="match status" value="1"/>
</dbReference>
<accession>A0A8H3Z1Q0</accession>
<protein>
    <recommendedName>
        <fullName evidence="6">C2H2-type domain-containing protein</fullName>
    </recommendedName>
</protein>
<dbReference type="GO" id="GO:0000981">
    <property type="term" value="F:DNA-binding transcription factor activity, RNA polymerase II-specific"/>
    <property type="evidence" value="ECO:0007669"/>
    <property type="project" value="TreeGrafter"/>
</dbReference>
<dbReference type="PANTHER" id="PTHR19818">
    <property type="entry name" value="ZINC FINGER PROTEIN ZIC AND GLI"/>
    <property type="match status" value="1"/>
</dbReference>
<evidence type="ECO:0000259" key="6">
    <source>
        <dbReference type="PROSITE" id="PS50157"/>
    </source>
</evidence>
<evidence type="ECO:0000256" key="5">
    <source>
        <dbReference type="PROSITE-ProRule" id="PRU00042"/>
    </source>
</evidence>
<evidence type="ECO:0000313" key="7">
    <source>
        <dbReference type="EMBL" id="KAE9982465.1"/>
    </source>
</evidence>
<dbReference type="PROSITE" id="PS50157">
    <property type="entry name" value="ZINC_FINGER_C2H2_2"/>
    <property type="match status" value="2"/>
</dbReference>
<keyword evidence="1" id="KW-0479">Metal-binding</keyword>
<dbReference type="Proteomes" id="UP000447873">
    <property type="component" value="Unassembled WGS sequence"/>
</dbReference>
<dbReference type="GO" id="GO:0008270">
    <property type="term" value="F:zinc ion binding"/>
    <property type="evidence" value="ECO:0007669"/>
    <property type="project" value="UniProtKB-KW"/>
</dbReference>
<dbReference type="InterPro" id="IPR013087">
    <property type="entry name" value="Znf_C2H2_type"/>
</dbReference>
<evidence type="ECO:0000256" key="4">
    <source>
        <dbReference type="ARBA" id="ARBA00022833"/>
    </source>
</evidence>
<name>A0A8H3Z1Q0_VENIN</name>
<proteinExistence type="predicted"/>
<feature type="domain" description="C2H2-type" evidence="6">
    <location>
        <begin position="7"/>
        <end position="34"/>
    </location>
</feature>
<keyword evidence="4" id="KW-0862">Zinc</keyword>
<dbReference type="GO" id="GO:0005634">
    <property type="term" value="C:nucleus"/>
    <property type="evidence" value="ECO:0007669"/>
    <property type="project" value="UniProtKB-ARBA"/>
</dbReference>
<evidence type="ECO:0000256" key="1">
    <source>
        <dbReference type="ARBA" id="ARBA00022723"/>
    </source>
</evidence>
<dbReference type="EMBL" id="WNWS01000075">
    <property type="protein sequence ID" value="KAE9982465.1"/>
    <property type="molecule type" value="Genomic_DNA"/>
</dbReference>
<keyword evidence="3 5" id="KW-0863">Zinc-finger</keyword>
<dbReference type="GO" id="GO:0000978">
    <property type="term" value="F:RNA polymerase II cis-regulatory region sequence-specific DNA binding"/>
    <property type="evidence" value="ECO:0007669"/>
    <property type="project" value="TreeGrafter"/>
</dbReference>
<reference evidence="7 8" key="1">
    <citation type="submission" date="2018-12" db="EMBL/GenBank/DDBJ databases">
        <title>Venturia inaequalis Genome Resource.</title>
        <authorList>
            <person name="Lichtner F.J."/>
        </authorList>
    </citation>
    <scope>NUCLEOTIDE SEQUENCE [LARGE SCALE GENOMIC DNA]</scope>
    <source>
        <strain evidence="7 8">120213</strain>
    </source>
</reference>
<dbReference type="GO" id="GO:0010557">
    <property type="term" value="P:positive regulation of macromolecule biosynthetic process"/>
    <property type="evidence" value="ECO:0007669"/>
    <property type="project" value="UniProtKB-ARBA"/>
</dbReference>
<dbReference type="AlphaFoldDB" id="A0A8H3Z1Q0"/>
<evidence type="ECO:0000256" key="2">
    <source>
        <dbReference type="ARBA" id="ARBA00022737"/>
    </source>
</evidence>
<sequence length="476" mass="53707">MANRGKLKCTFAECYRYFSSEKEMRKHKRHSSEHDYCAVCDEDFLDWDDFSAHNALYSGRDSNKKSVKEFLKAGEPVPSGNKLHMYGCAKCGELFKTESGRQRHTDGAHQVDQNIKCPGSRCPEVFPRAAGLIMHIEEGRCCGITAAEFKGHLQHKILVARLLQDPQVMETLASTDYKSYLDAAFDDQPGGGVPLIEGPIKWDDDHELVKPILPEKPKVSPRMPLKLRMWPEVGEANGGGVNLLGKDMENLSVTTEEERGARKNTGKLSVEAWPLPEGYKKGDPLPLPPKAWTAKAAASKELFPGAKPTPPPSDWDGMNRDIVTANNKTNLLHYHFMNPAHRDIERFYNPLIEKYKCPMPDCIEYFETAAENAEHLENVHPIDQRRCPRCQKWFKSYAALISHCEAPNSRCGISYTDKYGLAIDEFSGGFLRAEPVARPDLTAEKDGYQLAYMKYEACVPHDWEKEVEKTIIGTEL</sequence>
<dbReference type="PANTHER" id="PTHR19818:SF139">
    <property type="entry name" value="PAIR-RULE PROTEIN ODD-PAIRED"/>
    <property type="match status" value="1"/>
</dbReference>